<feature type="compositionally biased region" description="Low complexity" evidence="1">
    <location>
        <begin position="77"/>
        <end position="88"/>
    </location>
</feature>
<evidence type="ECO:0000313" key="3">
    <source>
        <dbReference type="Proteomes" id="UP000054558"/>
    </source>
</evidence>
<dbReference type="Proteomes" id="UP000054558">
    <property type="component" value="Unassembled WGS sequence"/>
</dbReference>
<dbReference type="EMBL" id="DF237518">
    <property type="protein sequence ID" value="GAQ89852.1"/>
    <property type="molecule type" value="Genomic_DNA"/>
</dbReference>
<proteinExistence type="predicted"/>
<protein>
    <submittedName>
        <fullName evidence="2">Uncharacterized protein</fullName>
    </submittedName>
</protein>
<dbReference type="AlphaFoldDB" id="A0A1Y1IIG0"/>
<feature type="region of interest" description="Disordered" evidence="1">
    <location>
        <begin position="42"/>
        <end position="140"/>
    </location>
</feature>
<name>A0A1Y1IIG0_KLENI</name>
<feature type="compositionally biased region" description="Acidic residues" evidence="1">
    <location>
        <begin position="202"/>
        <end position="212"/>
    </location>
</feature>
<feature type="compositionally biased region" description="Basic and acidic residues" evidence="1">
    <location>
        <begin position="427"/>
        <end position="450"/>
    </location>
</feature>
<reference evidence="2 3" key="1">
    <citation type="journal article" date="2014" name="Nat. Commun.">
        <title>Klebsormidium flaccidum genome reveals primary factors for plant terrestrial adaptation.</title>
        <authorList>
            <person name="Hori K."/>
            <person name="Maruyama F."/>
            <person name="Fujisawa T."/>
            <person name="Togashi T."/>
            <person name="Yamamoto N."/>
            <person name="Seo M."/>
            <person name="Sato S."/>
            <person name="Yamada T."/>
            <person name="Mori H."/>
            <person name="Tajima N."/>
            <person name="Moriyama T."/>
            <person name="Ikeuchi M."/>
            <person name="Watanabe M."/>
            <person name="Wada H."/>
            <person name="Kobayashi K."/>
            <person name="Saito M."/>
            <person name="Masuda T."/>
            <person name="Sasaki-Sekimoto Y."/>
            <person name="Mashiguchi K."/>
            <person name="Awai K."/>
            <person name="Shimojima M."/>
            <person name="Masuda S."/>
            <person name="Iwai M."/>
            <person name="Nobusawa T."/>
            <person name="Narise T."/>
            <person name="Kondo S."/>
            <person name="Saito H."/>
            <person name="Sato R."/>
            <person name="Murakawa M."/>
            <person name="Ihara Y."/>
            <person name="Oshima-Yamada Y."/>
            <person name="Ohtaka K."/>
            <person name="Satoh M."/>
            <person name="Sonobe K."/>
            <person name="Ishii M."/>
            <person name="Ohtani R."/>
            <person name="Kanamori-Sato M."/>
            <person name="Honoki R."/>
            <person name="Miyazaki D."/>
            <person name="Mochizuki H."/>
            <person name="Umetsu J."/>
            <person name="Higashi K."/>
            <person name="Shibata D."/>
            <person name="Kamiya Y."/>
            <person name="Sato N."/>
            <person name="Nakamura Y."/>
            <person name="Tabata S."/>
            <person name="Ida S."/>
            <person name="Kurokawa K."/>
            <person name="Ohta H."/>
        </authorList>
    </citation>
    <scope>NUCLEOTIDE SEQUENCE [LARGE SCALE GENOMIC DNA]</scope>
    <source>
        <strain evidence="2 3">NIES-2285</strain>
    </source>
</reference>
<feature type="region of interest" description="Disordered" evidence="1">
    <location>
        <begin position="161"/>
        <end position="212"/>
    </location>
</feature>
<sequence length="550" mass="60812">MAEPTQPIVPSGAVTLSRDSSPFVLSTRAAEAATSLLSLTAESAVTPCHQHIISPQRPRTMAQNLRPRHQEERGKRGTAAEASGAAQRRAQDKEQSNAAGGQSVELPFEEPQNPKKPEMQNASEPSGSQPPPTHDIMDVSELEELDIPSEVVAGMNVQDNAMTSESSESEGSDACSGTESESPVEESPSDSSGDAYVPSETEGTDSEDLTGVEEEEWDDLFPIFPYAENPPPCTEDTLVLRDRLNAMQRPRQALPGKDRLSPFHKTHVITNDDDLPEFRKMTDQWRKDYIGFIMCLIQRRIPLKNKEKHAGKIDKRIIAVEHHLFPMQDAASVERCILSIDKAKEMEQNWDAQHPGRPIKPARPIPLRKMVTALYQNVMGPNAPLYEEDIPATQAAAGGPKEDSPLPLRCKGNKGPIAKSPRSVISVDRDATVPVERVKKTTRTDTELVRETPVPDSADAPPRKKKRKDRQRQDVSLPRKQLVAHAAEADTEQPPSRKKKKLLAPVELATIDPEELYPPARGPLRRRYDDDDPDNDDQAVVFTDITLGVK</sequence>
<keyword evidence="3" id="KW-1185">Reference proteome</keyword>
<organism evidence="2 3">
    <name type="scientific">Klebsormidium nitens</name>
    <name type="common">Green alga</name>
    <name type="synonym">Ulothrix nitens</name>
    <dbReference type="NCBI Taxonomy" id="105231"/>
    <lineage>
        <taxon>Eukaryota</taxon>
        <taxon>Viridiplantae</taxon>
        <taxon>Streptophyta</taxon>
        <taxon>Klebsormidiophyceae</taxon>
        <taxon>Klebsormidiales</taxon>
        <taxon>Klebsormidiaceae</taxon>
        <taxon>Klebsormidium</taxon>
    </lineage>
</organism>
<evidence type="ECO:0000256" key="1">
    <source>
        <dbReference type="SAM" id="MobiDB-lite"/>
    </source>
</evidence>
<accession>A0A1Y1IIG0</accession>
<gene>
    <name evidence="2" type="ORF">KFL_005690065</name>
</gene>
<feature type="region of interest" description="Disordered" evidence="1">
    <location>
        <begin position="395"/>
        <end position="550"/>
    </location>
</feature>
<evidence type="ECO:0000313" key="2">
    <source>
        <dbReference type="EMBL" id="GAQ89852.1"/>
    </source>
</evidence>